<dbReference type="AlphaFoldDB" id="A0A6M3M536"/>
<dbReference type="Gene3D" id="2.60.40.10">
    <property type="entry name" value="Immunoglobulins"/>
    <property type="match status" value="1"/>
</dbReference>
<evidence type="ECO:0008006" key="2">
    <source>
        <dbReference type="Google" id="ProtNLM"/>
    </source>
</evidence>
<organism evidence="1">
    <name type="scientific">viral metagenome</name>
    <dbReference type="NCBI Taxonomy" id="1070528"/>
    <lineage>
        <taxon>unclassified sequences</taxon>
        <taxon>metagenomes</taxon>
        <taxon>organismal metagenomes</taxon>
    </lineage>
</organism>
<reference evidence="1" key="1">
    <citation type="submission" date="2020-03" db="EMBL/GenBank/DDBJ databases">
        <title>The deep terrestrial virosphere.</title>
        <authorList>
            <person name="Holmfeldt K."/>
            <person name="Nilsson E."/>
            <person name="Simone D."/>
            <person name="Lopez-Fernandez M."/>
            <person name="Wu X."/>
            <person name="de Brujin I."/>
            <person name="Lundin D."/>
            <person name="Andersson A."/>
            <person name="Bertilsson S."/>
            <person name="Dopson M."/>
        </authorList>
    </citation>
    <scope>NUCLEOTIDE SEQUENCE</scope>
    <source>
        <strain evidence="1">MM171A00692</strain>
    </source>
</reference>
<dbReference type="EMBL" id="MT143681">
    <property type="protein sequence ID" value="QJB00102.1"/>
    <property type="molecule type" value="Genomic_DNA"/>
</dbReference>
<name>A0A6M3M536_9ZZZZ</name>
<proteinExistence type="predicted"/>
<protein>
    <recommendedName>
        <fullName evidence="2">CARDB domain-containing protein</fullName>
    </recommendedName>
</protein>
<evidence type="ECO:0000313" key="1">
    <source>
        <dbReference type="EMBL" id="QJB00102.1"/>
    </source>
</evidence>
<dbReference type="InterPro" id="IPR013783">
    <property type="entry name" value="Ig-like_fold"/>
</dbReference>
<sequence>MQKDSEVTISVVVTNVGSVVATRNLDLLIEGPATKTRTRAVTVNPGESRRVNFRLTIGKVGDYSVSLDGLSGALSVYTTNGEPPDGEPPDGAVFEYVSGLRKSSFKVPTIWGLKTALKYEVDIKNGSSASGLCSVKFQECMWEPGFPLPPDPLDPANDDNPHWGSWNNFDFTQKHYVNPDWTGGRKDDFTSVVEAELAPGETRTFWDSKVLTPYTFKDGVVGVEAAIGLGEIRVMR</sequence>
<gene>
    <name evidence="1" type="ORF">MM171A00692_0007</name>
</gene>
<accession>A0A6M3M536</accession>